<dbReference type="NCBIfam" id="NF009309">
    <property type="entry name" value="PRK12666.1"/>
    <property type="match status" value="1"/>
</dbReference>
<feature type="transmembrane region" description="Helical" evidence="8">
    <location>
        <begin position="275"/>
        <end position="296"/>
    </location>
</feature>
<keyword evidence="6 8" id="KW-0472">Membrane</keyword>
<gene>
    <name evidence="10" type="ORF">HNR37_000503</name>
</gene>
<keyword evidence="11" id="KW-1185">Reference proteome</keyword>
<evidence type="ECO:0000313" key="10">
    <source>
        <dbReference type="EMBL" id="MBB5021197.1"/>
    </source>
</evidence>
<comment type="subcellular location">
    <subcellularLocation>
        <location evidence="1">Cell membrane</location>
        <topology evidence="1">Multi-pass membrane protein</topology>
    </subcellularLocation>
    <subcellularLocation>
        <location evidence="7">Membrane</location>
        <topology evidence="7">Multi-pass membrane protein</topology>
    </subcellularLocation>
</comment>
<dbReference type="PANTHER" id="PTHR42703">
    <property type="entry name" value="NADH DEHYDROGENASE"/>
    <property type="match status" value="1"/>
</dbReference>
<dbReference type="Pfam" id="PF00361">
    <property type="entry name" value="Proton_antipo_M"/>
    <property type="match status" value="1"/>
</dbReference>
<reference evidence="10 11" key="1">
    <citation type="submission" date="2020-08" db="EMBL/GenBank/DDBJ databases">
        <title>Genomic Encyclopedia of Type Strains, Phase IV (KMG-IV): sequencing the most valuable type-strain genomes for metagenomic binning, comparative biology and taxonomic classification.</title>
        <authorList>
            <person name="Goeker M."/>
        </authorList>
    </citation>
    <scope>NUCLEOTIDE SEQUENCE [LARGE SCALE GENOMIC DNA]</scope>
    <source>
        <strain evidence="10 11">DSM 22071</strain>
    </source>
</reference>
<evidence type="ECO:0000256" key="5">
    <source>
        <dbReference type="ARBA" id="ARBA00022989"/>
    </source>
</evidence>
<sequence length="523" mass="55542">MNHWIVLPLLLPMLVGSIIILGVNKDIAWHRTLGLANTIIVALIAGYLVYLSATGPIQVYVLGDWSPPFGIVMVLDQLSAMMVFITSLLAVFCLIYATRGADKLGKNFHALFQFQLLGINGAFLTGDMFNLFVFFEIMLLASYGLVLHGGGVKRTKAGLHYVILNLVGSSVFLVGVGIIYGTLGTLNMADLAVRISMASPDDAALLQAGGLIFFAVFALKAALLPLYFWLPNTYGFTSAPVAALFAVMTKVGVYVILRVYTLIFGEHAGVAANVLHPWLLPIALVTLVAGAIGVAASRDLGRTIAYLVIVSVGTLLAVIGTFSVDAIASALVYMPHTTFITAAMFLIADMIRQQRLDAGSTLTPDLPVKQHRLLGLLFFTGAVAIAGLPPLSGFTAKVMMLMGVQESSSVAWIWGLVLVSGLMGLIALGRAGSIVFWKTLPLDDSGKGAYEKKPHESAPAFSLSYAFPAIALIAISPMLVIFGGPLTEFAHQAAAQIKDPVQYVTAVLGSDISALLNETEGGR</sequence>
<accession>A0A7W8DG99</accession>
<dbReference type="InterPro" id="IPR050586">
    <property type="entry name" value="CPA3_Na-H_Antiporter_D"/>
</dbReference>
<keyword evidence="5 8" id="KW-1133">Transmembrane helix</keyword>
<feature type="transmembrane region" description="Helical" evidence="8">
    <location>
        <begin position="372"/>
        <end position="391"/>
    </location>
</feature>
<feature type="transmembrane region" description="Helical" evidence="8">
    <location>
        <begin position="131"/>
        <end position="150"/>
    </location>
</feature>
<feature type="transmembrane region" description="Helical" evidence="8">
    <location>
        <begin position="108"/>
        <end position="125"/>
    </location>
</feature>
<feature type="domain" description="NADH:quinone oxidoreductase/Mrp antiporter transmembrane" evidence="9">
    <location>
        <begin position="126"/>
        <end position="421"/>
    </location>
</feature>
<comment type="similarity">
    <text evidence="2">Belongs to the CPA3 antiporters (TC 2.A.63) subunit D family.</text>
</comment>
<evidence type="ECO:0000259" key="9">
    <source>
        <dbReference type="Pfam" id="PF00361"/>
    </source>
</evidence>
<feature type="transmembrane region" description="Helical" evidence="8">
    <location>
        <begin position="162"/>
        <end position="183"/>
    </location>
</feature>
<dbReference type="InterPro" id="IPR001750">
    <property type="entry name" value="ND/Mrp_TM"/>
</dbReference>
<feature type="transmembrane region" description="Helical" evidence="8">
    <location>
        <begin position="458"/>
        <end position="482"/>
    </location>
</feature>
<evidence type="ECO:0000313" key="11">
    <source>
        <dbReference type="Proteomes" id="UP000528322"/>
    </source>
</evidence>
<evidence type="ECO:0000256" key="7">
    <source>
        <dbReference type="RuleBase" id="RU000320"/>
    </source>
</evidence>
<feature type="transmembrane region" description="Helical" evidence="8">
    <location>
        <begin position="35"/>
        <end position="57"/>
    </location>
</feature>
<evidence type="ECO:0000256" key="4">
    <source>
        <dbReference type="ARBA" id="ARBA00022692"/>
    </source>
</evidence>
<proteinExistence type="inferred from homology"/>
<evidence type="ECO:0000256" key="6">
    <source>
        <dbReference type="ARBA" id="ARBA00023136"/>
    </source>
</evidence>
<feature type="transmembrane region" description="Helical" evidence="8">
    <location>
        <begin position="303"/>
        <end position="324"/>
    </location>
</feature>
<evidence type="ECO:0000256" key="2">
    <source>
        <dbReference type="ARBA" id="ARBA00005346"/>
    </source>
</evidence>
<feature type="transmembrane region" description="Helical" evidence="8">
    <location>
        <begin position="203"/>
        <end position="229"/>
    </location>
</feature>
<evidence type="ECO:0000256" key="3">
    <source>
        <dbReference type="ARBA" id="ARBA00022475"/>
    </source>
</evidence>
<keyword evidence="3" id="KW-1003">Cell membrane</keyword>
<feature type="transmembrane region" description="Helical" evidence="8">
    <location>
        <begin position="241"/>
        <end position="263"/>
    </location>
</feature>
<dbReference type="PANTHER" id="PTHR42703:SF1">
    <property type="entry name" value="NA(+)_H(+) ANTIPORTER SUBUNIT D1"/>
    <property type="match status" value="1"/>
</dbReference>
<dbReference type="AlphaFoldDB" id="A0A7W8DG99"/>
<dbReference type="InterPro" id="IPR003918">
    <property type="entry name" value="NADH_UbQ_OxRdtase"/>
</dbReference>
<dbReference type="RefSeq" id="WP_183729450.1">
    <property type="nucleotide sequence ID" value="NZ_JACHID010000002.1"/>
</dbReference>
<dbReference type="Proteomes" id="UP000528322">
    <property type="component" value="Unassembled WGS sequence"/>
</dbReference>
<evidence type="ECO:0000256" key="8">
    <source>
        <dbReference type="SAM" id="Phobius"/>
    </source>
</evidence>
<dbReference type="GO" id="GO:0008137">
    <property type="term" value="F:NADH dehydrogenase (ubiquinone) activity"/>
    <property type="evidence" value="ECO:0007669"/>
    <property type="project" value="InterPro"/>
</dbReference>
<dbReference type="GO" id="GO:0042773">
    <property type="term" value="P:ATP synthesis coupled electron transport"/>
    <property type="evidence" value="ECO:0007669"/>
    <property type="project" value="InterPro"/>
</dbReference>
<feature type="transmembrane region" description="Helical" evidence="8">
    <location>
        <begin position="411"/>
        <end position="437"/>
    </location>
</feature>
<feature type="transmembrane region" description="Helical" evidence="8">
    <location>
        <begin position="6"/>
        <end position="23"/>
    </location>
</feature>
<protein>
    <submittedName>
        <fullName evidence="10">Multicomponent K+:H+ antiporter subunit D</fullName>
    </submittedName>
</protein>
<feature type="transmembrane region" description="Helical" evidence="8">
    <location>
        <begin position="330"/>
        <end position="351"/>
    </location>
</feature>
<keyword evidence="4 7" id="KW-0812">Transmembrane</keyword>
<dbReference type="GO" id="GO:0005886">
    <property type="term" value="C:plasma membrane"/>
    <property type="evidence" value="ECO:0007669"/>
    <property type="project" value="UniProtKB-SubCell"/>
</dbReference>
<dbReference type="PRINTS" id="PR01437">
    <property type="entry name" value="NUOXDRDTASE4"/>
</dbReference>
<dbReference type="EMBL" id="JACHID010000002">
    <property type="protein sequence ID" value="MBB5021197.1"/>
    <property type="molecule type" value="Genomic_DNA"/>
</dbReference>
<comment type="caution">
    <text evidence="10">The sequence shown here is derived from an EMBL/GenBank/DDBJ whole genome shotgun (WGS) entry which is preliminary data.</text>
</comment>
<evidence type="ECO:0000256" key="1">
    <source>
        <dbReference type="ARBA" id="ARBA00004651"/>
    </source>
</evidence>
<organism evidence="10 11">
    <name type="scientific">Desulfurispira natronophila</name>
    <dbReference type="NCBI Taxonomy" id="682562"/>
    <lineage>
        <taxon>Bacteria</taxon>
        <taxon>Pseudomonadati</taxon>
        <taxon>Chrysiogenota</taxon>
        <taxon>Chrysiogenia</taxon>
        <taxon>Chrysiogenales</taxon>
        <taxon>Chrysiogenaceae</taxon>
        <taxon>Desulfurispira</taxon>
    </lineage>
</organism>
<name>A0A7W8DG99_9BACT</name>
<feature type="transmembrane region" description="Helical" evidence="8">
    <location>
        <begin position="77"/>
        <end position="96"/>
    </location>
</feature>